<evidence type="ECO:0000313" key="16">
    <source>
        <dbReference type="EMBL" id="CUT98889.1"/>
    </source>
</evidence>
<dbReference type="AlphaFoldDB" id="A0A068Y884"/>
<evidence type="ECO:0000256" key="9">
    <source>
        <dbReference type="ARBA" id="ARBA00022982"/>
    </source>
</evidence>
<evidence type="ECO:0000256" key="14">
    <source>
        <dbReference type="ARBA" id="ARBA00033401"/>
    </source>
</evidence>
<feature type="region of interest" description="Disordered" evidence="15">
    <location>
        <begin position="78"/>
        <end position="97"/>
    </location>
</feature>
<proteinExistence type="inferred from homology"/>
<evidence type="ECO:0000256" key="3">
    <source>
        <dbReference type="ARBA" id="ARBA00005482"/>
    </source>
</evidence>
<evidence type="ECO:0000313" key="17">
    <source>
        <dbReference type="Proteomes" id="UP000017246"/>
    </source>
</evidence>
<comment type="subcellular location">
    <subcellularLocation>
        <location evidence="2">Mitochondrion inner membrane</location>
        <topology evidence="2">Peripheral membrane protein</topology>
        <orientation evidence="2">Matrix side</orientation>
    </subcellularLocation>
</comment>
<evidence type="ECO:0000256" key="5">
    <source>
        <dbReference type="ARBA" id="ARBA00016383"/>
    </source>
</evidence>
<keyword evidence="12" id="KW-0472">Membrane</keyword>
<dbReference type="InterPro" id="IPR009947">
    <property type="entry name" value="NDUA7"/>
</dbReference>
<evidence type="ECO:0000256" key="1">
    <source>
        <dbReference type="ARBA" id="ARBA00003195"/>
    </source>
</evidence>
<evidence type="ECO:0000256" key="8">
    <source>
        <dbReference type="ARBA" id="ARBA00022792"/>
    </source>
</evidence>
<evidence type="ECO:0000256" key="2">
    <source>
        <dbReference type="ARBA" id="ARBA00004443"/>
    </source>
</evidence>
<evidence type="ECO:0000256" key="10">
    <source>
        <dbReference type="ARBA" id="ARBA00022990"/>
    </source>
</evidence>
<dbReference type="EMBL" id="LN902845">
    <property type="protein sequence ID" value="CUT98889.1"/>
    <property type="molecule type" value="Genomic_DNA"/>
</dbReference>
<dbReference type="OrthoDB" id="10063829at2759"/>
<evidence type="ECO:0000256" key="6">
    <source>
        <dbReference type="ARBA" id="ARBA00022448"/>
    </source>
</evidence>
<evidence type="ECO:0000256" key="11">
    <source>
        <dbReference type="ARBA" id="ARBA00023128"/>
    </source>
</evidence>
<accession>A0A068Y884</accession>
<dbReference type="OMA" id="ANYYFTR"/>
<dbReference type="eggNOG" id="KOG4630">
    <property type="taxonomic scope" value="Eukaryota"/>
</dbReference>
<evidence type="ECO:0000256" key="13">
    <source>
        <dbReference type="ARBA" id="ARBA00030360"/>
    </source>
</evidence>
<dbReference type="GO" id="GO:0006120">
    <property type="term" value="P:mitochondrial electron transport, NADH to ubiquinone"/>
    <property type="evidence" value="ECO:0007669"/>
    <property type="project" value="TreeGrafter"/>
</dbReference>
<evidence type="ECO:0000256" key="12">
    <source>
        <dbReference type="ARBA" id="ARBA00023136"/>
    </source>
</evidence>
<protein>
    <recommendedName>
        <fullName evidence="5">NADH dehydrogenase [ubiquinone] 1 alpha subcomplex subunit 7</fullName>
    </recommendedName>
    <alternativeName>
        <fullName evidence="14">Complex I-B14.5a</fullName>
    </alternativeName>
    <alternativeName>
        <fullName evidence="13">NADH-ubiquinone oxidoreductase subunit B14.5a</fullName>
    </alternativeName>
</protein>
<reference evidence="16" key="2">
    <citation type="submission" date="2015-11" db="EMBL/GenBank/DDBJ databases">
        <authorList>
            <person name="Zhang Y."/>
            <person name="Guo Z."/>
        </authorList>
    </citation>
    <scope>NUCLEOTIDE SEQUENCE</scope>
</reference>
<comment type="similarity">
    <text evidence="3">Belongs to the complex I NDUFA7 subunit family.</text>
</comment>
<dbReference type="PANTHER" id="PTHR12485:SF1">
    <property type="entry name" value="NADH DEHYDROGENASE [UBIQUINONE] 1 ALPHA SUBCOMPLEX SUBUNIT 7"/>
    <property type="match status" value="1"/>
</dbReference>
<evidence type="ECO:0000256" key="4">
    <source>
        <dbReference type="ARBA" id="ARBA00011533"/>
    </source>
</evidence>
<reference evidence="16" key="1">
    <citation type="journal article" date="2013" name="Nature">
        <title>The genomes of four tapeworm species reveal adaptations to parasitism.</title>
        <authorList>
            <person name="Tsai I.J."/>
            <person name="Zarowiecki M."/>
            <person name="Holroyd N."/>
            <person name="Garciarrubio A."/>
            <person name="Sanchez-Flores A."/>
            <person name="Brooks K.L."/>
            <person name="Tracey A."/>
            <person name="Bobes R.J."/>
            <person name="Fragoso G."/>
            <person name="Sciutto E."/>
            <person name="Aslett M."/>
            <person name="Beasley H."/>
            <person name="Bennett H.M."/>
            <person name="Cai J."/>
            <person name="Camicia F."/>
            <person name="Clark R."/>
            <person name="Cucher M."/>
            <person name="De Silva N."/>
            <person name="Day T.A."/>
            <person name="Deplazes P."/>
            <person name="Estrada K."/>
            <person name="Fernandez C."/>
            <person name="Holland P.W."/>
            <person name="Hou J."/>
            <person name="Hu S."/>
            <person name="Huckvale T."/>
            <person name="Hung S.S."/>
            <person name="Kamenetzky L."/>
            <person name="Keane J.A."/>
            <person name="Kiss F."/>
            <person name="Koziol U."/>
            <person name="Lambert O."/>
            <person name="Liu K."/>
            <person name="Luo X."/>
            <person name="Luo Y."/>
            <person name="Macchiaroli N."/>
            <person name="Nichol S."/>
            <person name="Paps J."/>
            <person name="Parkinson J."/>
            <person name="Pouchkina-Stantcheva N."/>
            <person name="Riddiford N."/>
            <person name="Rosenzvit M."/>
            <person name="Salinas G."/>
            <person name="Wasmuth J.D."/>
            <person name="Zamanian M."/>
            <person name="Zheng Y."/>
            <person name="Cai X."/>
            <person name="Soberon X."/>
            <person name="Olson P.D."/>
            <person name="Laclette J.P."/>
            <person name="Brehm K."/>
            <person name="Berriman M."/>
            <person name="Garciarrubio A."/>
            <person name="Bobes R.J."/>
            <person name="Fragoso G."/>
            <person name="Sanchez-Flores A."/>
            <person name="Estrada K."/>
            <person name="Cevallos M.A."/>
            <person name="Morett E."/>
            <person name="Gonzalez V."/>
            <person name="Portillo T."/>
            <person name="Ochoa-Leyva A."/>
            <person name="Jose M.V."/>
            <person name="Sciutto E."/>
            <person name="Landa A."/>
            <person name="Jimenez L."/>
            <person name="Valdes V."/>
            <person name="Carrero J.C."/>
            <person name="Larralde C."/>
            <person name="Morales-Montor J."/>
            <person name="Limon-Lason J."/>
            <person name="Soberon X."/>
            <person name="Laclette J.P."/>
        </authorList>
    </citation>
    <scope>NUCLEOTIDE SEQUENCE [LARGE SCALE GENOMIC DNA]</scope>
</reference>
<name>A0A068Y884_ECHMU</name>
<keyword evidence="9" id="KW-0249">Electron transport</keyword>
<dbReference type="Pfam" id="PF07347">
    <property type="entry name" value="CI-B14_5a"/>
    <property type="match status" value="1"/>
</dbReference>
<sequence>MKGKIKLLHDCASFNFIELKVTVDLAWDDLTTLIKAANLSSLSYVEMASRARTRLTPFMARIRDFFLMRKYNNAQRYEDLSSKRTQPPPNLPPGVAHKMSGNYYYTRDVRRECSPPTELFSAGPKQITGGESQAPTRPLITDFTPGFKHNWDAEIKR</sequence>
<dbReference type="Proteomes" id="UP000017246">
    <property type="component" value="Unassembled WGS sequence"/>
</dbReference>
<keyword evidence="10" id="KW-0007">Acetylation</keyword>
<evidence type="ECO:0000256" key="7">
    <source>
        <dbReference type="ARBA" id="ARBA00022660"/>
    </source>
</evidence>
<keyword evidence="8" id="KW-0999">Mitochondrion inner membrane</keyword>
<dbReference type="STRING" id="6211.A0A068Y884"/>
<keyword evidence="7" id="KW-0679">Respiratory chain</keyword>
<evidence type="ECO:0000256" key="15">
    <source>
        <dbReference type="SAM" id="MobiDB-lite"/>
    </source>
</evidence>
<keyword evidence="6" id="KW-0813">Transport</keyword>
<organism evidence="16 17">
    <name type="scientific">Echinococcus multilocularis</name>
    <name type="common">Fox tapeworm</name>
    <dbReference type="NCBI Taxonomy" id="6211"/>
    <lineage>
        <taxon>Eukaryota</taxon>
        <taxon>Metazoa</taxon>
        <taxon>Spiralia</taxon>
        <taxon>Lophotrochozoa</taxon>
        <taxon>Platyhelminthes</taxon>
        <taxon>Cestoda</taxon>
        <taxon>Eucestoda</taxon>
        <taxon>Cyclophyllidea</taxon>
        <taxon>Taeniidae</taxon>
        <taxon>Echinococcus</taxon>
    </lineage>
</organism>
<feature type="region of interest" description="Disordered" evidence="15">
    <location>
        <begin position="119"/>
        <end position="139"/>
    </location>
</feature>
<keyword evidence="17" id="KW-1185">Reference proteome</keyword>
<comment type="function">
    <text evidence="1">Accessory subunit of the mitochondrial membrane respiratory chain NADH dehydrogenase (Complex I), that is believed not to be involved in catalysis. Complex I functions in the transfer of electrons from NADH to the respiratory chain. The immediate electron acceptor for the enzyme is believed to be ubiquinone.</text>
</comment>
<comment type="subunit">
    <text evidence="4">Complex I is composed of 45 different subunits.</text>
</comment>
<dbReference type="PANTHER" id="PTHR12485">
    <property type="entry name" value="NADH-UBIQUINONE OXIDOREDUCTASE SUBUNIT B"/>
    <property type="match status" value="1"/>
</dbReference>
<keyword evidence="11" id="KW-0496">Mitochondrion</keyword>
<keyword evidence="16" id="KW-0830">Ubiquinone</keyword>
<dbReference type="GO" id="GO:0005743">
    <property type="term" value="C:mitochondrial inner membrane"/>
    <property type="evidence" value="ECO:0007669"/>
    <property type="project" value="UniProtKB-SubCell"/>
</dbReference>